<evidence type="ECO:0000256" key="2">
    <source>
        <dbReference type="ARBA" id="ARBA00023002"/>
    </source>
</evidence>
<dbReference type="AlphaFoldDB" id="F5L698"/>
<keyword evidence="10" id="KW-1185">Reference proteome</keyword>
<evidence type="ECO:0000256" key="4">
    <source>
        <dbReference type="RuleBase" id="RU003719"/>
    </source>
</evidence>
<dbReference type="GO" id="GO:0016616">
    <property type="term" value="F:oxidoreductase activity, acting on the CH-OH group of donors, NAD or NADP as acceptor"/>
    <property type="evidence" value="ECO:0007669"/>
    <property type="project" value="InterPro"/>
</dbReference>
<dbReference type="InterPro" id="IPR036291">
    <property type="entry name" value="NAD(P)-bd_dom_sf"/>
</dbReference>
<dbReference type="EMBL" id="CP082237">
    <property type="protein sequence ID" value="QZT34845.1"/>
    <property type="molecule type" value="Genomic_DNA"/>
</dbReference>
<dbReference type="CDD" id="cd05300">
    <property type="entry name" value="2-Hacid_dh_1"/>
    <property type="match status" value="1"/>
</dbReference>
<dbReference type="PANTHER" id="PTHR43333:SF1">
    <property type="entry name" value="D-ISOMER SPECIFIC 2-HYDROXYACID DEHYDROGENASE NAD-BINDING DOMAIN-CONTAINING PROTEIN"/>
    <property type="match status" value="1"/>
</dbReference>
<sequence>MRIISSAKISPKHQERLQAAFPQHQFAFFDRMDQVTDEAKQKAEVLLTYGEDLTPELIDELPALKWIQVLSAGLEKMPFERIEERNILVTNARGIHGIQMAEYTMAMILTLVRRHYQFYDLQKERKWDKSVRVDEAYGKTVGILGLGAIGEEIAKRAKAFGMRVLAVRRSQAPCPDYVDQLLTMAEREILFKESDFVVVLLPLTPETEHAVGNTELDWMKPTAYLINIARGKVVDEEALLQAVRSDKIAGAVLDVFSEEPLPDHHPFWSEQNIIVTPHVSGRSPHYMRRALAIFEENLERYPDTEAMRNVIDVKRRY</sequence>
<reference evidence="8" key="3">
    <citation type="submission" date="2021-08" db="EMBL/GenBank/DDBJ databases">
        <authorList>
            <person name="de Jong S."/>
            <person name="van den Broek M."/>
            <person name="Merkel A."/>
            <person name="de la Torre Cortes P."/>
            <person name="Kalamorz F."/>
            <person name="Cook G."/>
            <person name="van Loosdrecht M."/>
            <person name="McMillan D."/>
        </authorList>
    </citation>
    <scope>NUCLEOTIDE SEQUENCE</scope>
    <source>
        <strain evidence="8">TA2.A1</strain>
    </source>
</reference>
<reference evidence="7 9" key="1">
    <citation type="journal article" date="2011" name="J. Bacteriol.">
        <title>Draft genome sequence of the thermoalkaliphilic Caldalkalibacillus thermarum strain TA2.A1.</title>
        <authorList>
            <person name="Kalamorz F."/>
            <person name="Keis S."/>
            <person name="McMillan D.G."/>
            <person name="Olsson K."/>
            <person name="Stanton J.A."/>
            <person name="Stockwell P."/>
            <person name="Black M.A."/>
            <person name="Klingeman D.M."/>
            <person name="Land M.L."/>
            <person name="Han C.S."/>
            <person name="Martin S.L."/>
            <person name="Becher S.A."/>
            <person name="Peddie C.J."/>
            <person name="Morgan H.W."/>
            <person name="Matthies D."/>
            <person name="Preiss L."/>
            <person name="Meier T."/>
            <person name="Brown S.D."/>
            <person name="Cook G.M."/>
        </authorList>
    </citation>
    <scope>NUCLEOTIDE SEQUENCE [LARGE SCALE GENOMIC DNA]</scope>
    <source>
        <strain evidence="7 9">TA2.A1</strain>
    </source>
</reference>
<proteinExistence type="inferred from homology"/>
<feature type="domain" description="D-isomer specific 2-hydroxyacid dehydrogenase catalytic" evidence="5">
    <location>
        <begin position="8"/>
        <end position="311"/>
    </location>
</feature>
<accession>F5L698</accession>
<dbReference type="InterPro" id="IPR029753">
    <property type="entry name" value="D-isomer_DH_CS"/>
</dbReference>
<feature type="domain" description="D-isomer specific 2-hydroxyacid dehydrogenase NAD-binding" evidence="6">
    <location>
        <begin position="105"/>
        <end position="280"/>
    </location>
</feature>
<gene>
    <name evidence="7" type="ORF">CathTA2_1311</name>
    <name evidence="8" type="ORF">HUR95_06215</name>
</gene>
<dbReference type="SUPFAM" id="SSF52283">
    <property type="entry name" value="Formate/glycerate dehydrogenase catalytic domain-like"/>
    <property type="match status" value="1"/>
</dbReference>
<dbReference type="GO" id="GO:0051287">
    <property type="term" value="F:NAD binding"/>
    <property type="evidence" value="ECO:0007669"/>
    <property type="project" value="InterPro"/>
</dbReference>
<dbReference type="FunFam" id="3.40.50.720:FF:000363">
    <property type="entry name" value="D-isomer specific 2-hydroxyacid dehydrogenase"/>
    <property type="match status" value="1"/>
</dbReference>
<evidence type="ECO:0000256" key="1">
    <source>
        <dbReference type="ARBA" id="ARBA00005854"/>
    </source>
</evidence>
<dbReference type="EMBL" id="AFCE01000122">
    <property type="protein sequence ID" value="EGL83148.1"/>
    <property type="molecule type" value="Genomic_DNA"/>
</dbReference>
<dbReference type="SUPFAM" id="SSF51735">
    <property type="entry name" value="NAD(P)-binding Rossmann-fold domains"/>
    <property type="match status" value="1"/>
</dbReference>
<dbReference type="OrthoDB" id="9805416at2"/>
<dbReference type="PANTHER" id="PTHR43333">
    <property type="entry name" value="2-HACID_DH_C DOMAIN-CONTAINING PROTEIN"/>
    <property type="match status" value="1"/>
</dbReference>
<dbReference type="Pfam" id="PF02826">
    <property type="entry name" value="2-Hacid_dh_C"/>
    <property type="match status" value="1"/>
</dbReference>
<protein>
    <submittedName>
        <fullName evidence="8">D-2-hydroxyacid dehydrogenase</fullName>
    </submittedName>
    <submittedName>
        <fullName evidence="7">D-isomer specific 2-hydroxyacid dehydrogenase NAD-binding</fullName>
    </submittedName>
</protein>
<dbReference type="Proteomes" id="UP000825179">
    <property type="component" value="Chromosome"/>
</dbReference>
<evidence type="ECO:0000259" key="5">
    <source>
        <dbReference type="Pfam" id="PF00389"/>
    </source>
</evidence>
<evidence type="ECO:0000259" key="6">
    <source>
        <dbReference type="Pfam" id="PF02826"/>
    </source>
</evidence>
<evidence type="ECO:0000256" key="3">
    <source>
        <dbReference type="ARBA" id="ARBA00023027"/>
    </source>
</evidence>
<dbReference type="Proteomes" id="UP000010716">
    <property type="component" value="Unassembled WGS sequence"/>
</dbReference>
<dbReference type="Pfam" id="PF00389">
    <property type="entry name" value="2-Hacid_dh"/>
    <property type="match status" value="1"/>
</dbReference>
<dbReference type="PROSITE" id="PS00671">
    <property type="entry name" value="D_2_HYDROXYACID_DH_3"/>
    <property type="match status" value="1"/>
</dbReference>
<name>F5L698_CALTT</name>
<organism evidence="7 9">
    <name type="scientific">Caldalkalibacillus thermarum (strain TA2.A1)</name>
    <dbReference type="NCBI Taxonomy" id="986075"/>
    <lineage>
        <taxon>Bacteria</taxon>
        <taxon>Bacillati</taxon>
        <taxon>Bacillota</taxon>
        <taxon>Bacilli</taxon>
        <taxon>Bacillales</taxon>
        <taxon>Bacillaceae</taxon>
        <taxon>Caldalkalibacillus</taxon>
    </lineage>
</organism>
<dbReference type="RefSeq" id="WP_007504227.1">
    <property type="nucleotide sequence ID" value="NZ_AFCE01000122.1"/>
</dbReference>
<dbReference type="InterPro" id="IPR006140">
    <property type="entry name" value="D-isomer_DH_NAD-bd"/>
</dbReference>
<evidence type="ECO:0000313" key="10">
    <source>
        <dbReference type="Proteomes" id="UP000825179"/>
    </source>
</evidence>
<keyword evidence="2 4" id="KW-0560">Oxidoreductase</keyword>
<dbReference type="Gene3D" id="3.40.50.720">
    <property type="entry name" value="NAD(P)-binding Rossmann-like Domain"/>
    <property type="match status" value="2"/>
</dbReference>
<dbReference type="InterPro" id="IPR006139">
    <property type="entry name" value="D-isomer_2_OHA_DH_cat_dom"/>
</dbReference>
<evidence type="ECO:0000313" key="7">
    <source>
        <dbReference type="EMBL" id="EGL83148.1"/>
    </source>
</evidence>
<dbReference type="KEGG" id="cthu:HUR95_06215"/>
<dbReference type="eggNOG" id="COG0111">
    <property type="taxonomic scope" value="Bacteria"/>
</dbReference>
<reference evidence="8 10" key="2">
    <citation type="journal article" date="2020" name="Extremophiles">
        <title>Genomic analysis of Caldalkalibacillus thermarum TA2.A1 reveals aerobic alkaliphilic metabolism and evolutionary hallmarks linking alkaliphilic bacteria and plant life.</title>
        <authorList>
            <person name="de Jong S.I."/>
            <person name="van den Broek M.A."/>
            <person name="Merkel A.Y."/>
            <person name="de la Torre Cortes P."/>
            <person name="Kalamorz F."/>
            <person name="Cook G.M."/>
            <person name="van Loosdrecht M.C.M."/>
            <person name="McMillan D.G.G."/>
        </authorList>
    </citation>
    <scope>NUCLEOTIDE SEQUENCE [LARGE SCALE GENOMIC DNA]</scope>
    <source>
        <strain evidence="8 10">TA2.A1</strain>
    </source>
</reference>
<evidence type="ECO:0000313" key="8">
    <source>
        <dbReference type="EMBL" id="QZT34845.1"/>
    </source>
</evidence>
<evidence type="ECO:0000313" key="9">
    <source>
        <dbReference type="Proteomes" id="UP000010716"/>
    </source>
</evidence>
<keyword evidence="3" id="KW-0520">NAD</keyword>
<comment type="similarity">
    <text evidence="1 4">Belongs to the D-isomer specific 2-hydroxyacid dehydrogenase family.</text>
</comment>